<reference evidence="2" key="1">
    <citation type="journal article" date="2020" name="Stud. Mycol.">
        <title>101 Dothideomycetes genomes: a test case for predicting lifestyles and emergence of pathogens.</title>
        <authorList>
            <person name="Haridas S."/>
            <person name="Albert R."/>
            <person name="Binder M."/>
            <person name="Bloem J."/>
            <person name="Labutti K."/>
            <person name="Salamov A."/>
            <person name="Andreopoulos B."/>
            <person name="Baker S."/>
            <person name="Barry K."/>
            <person name="Bills G."/>
            <person name="Bluhm B."/>
            <person name="Cannon C."/>
            <person name="Castanera R."/>
            <person name="Culley D."/>
            <person name="Daum C."/>
            <person name="Ezra D."/>
            <person name="Gonzalez J."/>
            <person name="Henrissat B."/>
            <person name="Kuo A."/>
            <person name="Liang C."/>
            <person name="Lipzen A."/>
            <person name="Lutzoni F."/>
            <person name="Magnuson J."/>
            <person name="Mondo S."/>
            <person name="Nolan M."/>
            <person name="Ohm R."/>
            <person name="Pangilinan J."/>
            <person name="Park H.-J."/>
            <person name="Ramirez L."/>
            <person name="Alfaro M."/>
            <person name="Sun H."/>
            <person name="Tritt A."/>
            <person name="Yoshinaga Y."/>
            <person name="Zwiers L.-H."/>
            <person name="Turgeon B."/>
            <person name="Goodwin S."/>
            <person name="Spatafora J."/>
            <person name="Crous P."/>
            <person name="Grigoriev I."/>
        </authorList>
    </citation>
    <scope>NUCLEOTIDE SEQUENCE</scope>
    <source>
        <strain evidence="2">CBS 480.64</strain>
    </source>
</reference>
<feature type="region of interest" description="Disordered" evidence="1">
    <location>
        <begin position="52"/>
        <end position="76"/>
    </location>
</feature>
<name>A0A6A7C3J9_9PEZI</name>
<evidence type="ECO:0000313" key="3">
    <source>
        <dbReference type="Proteomes" id="UP000799421"/>
    </source>
</evidence>
<organism evidence="2 3">
    <name type="scientific">Piedraia hortae CBS 480.64</name>
    <dbReference type="NCBI Taxonomy" id="1314780"/>
    <lineage>
        <taxon>Eukaryota</taxon>
        <taxon>Fungi</taxon>
        <taxon>Dikarya</taxon>
        <taxon>Ascomycota</taxon>
        <taxon>Pezizomycotina</taxon>
        <taxon>Dothideomycetes</taxon>
        <taxon>Dothideomycetidae</taxon>
        <taxon>Capnodiales</taxon>
        <taxon>Piedraiaceae</taxon>
        <taxon>Piedraia</taxon>
    </lineage>
</organism>
<dbReference type="EMBL" id="MU005972">
    <property type="protein sequence ID" value="KAF2861535.1"/>
    <property type="molecule type" value="Genomic_DNA"/>
</dbReference>
<accession>A0A6A7C3J9</accession>
<proteinExistence type="predicted"/>
<sequence>MFLQNPIDFLRGTANPPSCREQILPPAAAGAASVGAPVGGKLTMMHDEAVGIPPNRSRPSVHPTRPPETVQGPLRDLSKPGNTCSFHQPSPSFGQVGADTKNMIQCLLLLPVGARRVYIGDANPGQPLVKPQVLCAWQTLVAVPPSAVTSPSNVCVRGPDLAKGSFDVNCHFVVPALHGFLRSQGL</sequence>
<evidence type="ECO:0000313" key="2">
    <source>
        <dbReference type="EMBL" id="KAF2861535.1"/>
    </source>
</evidence>
<gene>
    <name evidence="2" type="ORF">K470DRAFT_263666</name>
</gene>
<evidence type="ECO:0000256" key="1">
    <source>
        <dbReference type="SAM" id="MobiDB-lite"/>
    </source>
</evidence>
<keyword evidence="3" id="KW-1185">Reference proteome</keyword>
<dbReference type="Proteomes" id="UP000799421">
    <property type="component" value="Unassembled WGS sequence"/>
</dbReference>
<protein>
    <submittedName>
        <fullName evidence="2">Uncharacterized protein</fullName>
    </submittedName>
</protein>
<dbReference type="AlphaFoldDB" id="A0A6A7C3J9"/>